<reference evidence="1" key="1">
    <citation type="journal article" date="2020" name="mSystems">
        <title>Genome- and Community-Level Interaction Insights into Carbon Utilization and Element Cycling Functions of Hydrothermarchaeota in Hydrothermal Sediment.</title>
        <authorList>
            <person name="Zhou Z."/>
            <person name="Liu Y."/>
            <person name="Xu W."/>
            <person name="Pan J."/>
            <person name="Luo Z.H."/>
            <person name="Li M."/>
        </authorList>
    </citation>
    <scope>NUCLEOTIDE SEQUENCE [LARGE SCALE GENOMIC DNA]</scope>
    <source>
        <strain evidence="1">SpSt-556</strain>
    </source>
</reference>
<proteinExistence type="predicted"/>
<organism evidence="1">
    <name type="scientific">Bellilinea caldifistulae</name>
    <dbReference type="NCBI Taxonomy" id="360411"/>
    <lineage>
        <taxon>Bacteria</taxon>
        <taxon>Bacillati</taxon>
        <taxon>Chloroflexota</taxon>
        <taxon>Anaerolineae</taxon>
        <taxon>Anaerolineales</taxon>
        <taxon>Anaerolineaceae</taxon>
        <taxon>Bellilinea</taxon>
    </lineage>
</organism>
<dbReference type="AlphaFoldDB" id="A0A7C4Q1I2"/>
<sequence length="154" mass="17684">MVTLPTLIPLSEAARKYGLEEAYLRQMVEKGKIRAAMVAGEMVVSEDEVRGEAIEVKALRKEDLPEYQMYSHLKGNSIWISEASRQYRVPHQTLVRWVKAGYIKQLGMEGNKVLIDEADIAYCSEIYRKRGRQGRILFNEDGTPYKPKTRSIAY</sequence>
<dbReference type="EMBL" id="DSXR01000062">
    <property type="protein sequence ID" value="HGS87231.1"/>
    <property type="molecule type" value="Genomic_DNA"/>
</dbReference>
<evidence type="ECO:0008006" key="2">
    <source>
        <dbReference type="Google" id="ProtNLM"/>
    </source>
</evidence>
<comment type="caution">
    <text evidence="1">The sequence shown here is derived from an EMBL/GenBank/DDBJ whole genome shotgun (WGS) entry which is preliminary data.</text>
</comment>
<name>A0A7C4Q1I2_9CHLR</name>
<evidence type="ECO:0000313" key="1">
    <source>
        <dbReference type="EMBL" id="HGS87231.1"/>
    </source>
</evidence>
<protein>
    <recommendedName>
        <fullName evidence="2">Helix-turn-helix domain-containing protein</fullName>
    </recommendedName>
</protein>
<dbReference type="InterPro" id="IPR009061">
    <property type="entry name" value="DNA-bd_dom_put_sf"/>
</dbReference>
<gene>
    <name evidence="1" type="ORF">ENT17_06375</name>
</gene>
<dbReference type="SUPFAM" id="SSF46955">
    <property type="entry name" value="Putative DNA-binding domain"/>
    <property type="match status" value="1"/>
</dbReference>
<accession>A0A7C4Q1I2</accession>